<dbReference type="OrthoDB" id="3553147at2759"/>
<name>A0A8H7J9F5_9PLEO</name>
<evidence type="ECO:0000313" key="2">
    <source>
        <dbReference type="EMBL" id="KAF9697983.1"/>
    </source>
</evidence>
<sequence length="589" mass="67675">MEISSTAGPYAPLDIDKKEARVLYLEPGLFHDDVRVRLQVVSLDDDPTYETLSYAWGTEQSPRSVLVNGTHYLTITQNLDCALRHLRYRSIYPRVLWIDALCINQQDLEERSHQVQLMSTVYTQAADVLKWLGPDKNKDFTRFLRYLTYQVTPKSPEELSPLLRDAVRLVELPWFYRVWVAQEFTLSTNEPKVYIGRRCVLWCTAALAIQRLLLLYFNSTFLGSEDLGATAQSYFRSIRGLRQFEKLRERSRRYLGDRLERLCRSKKQPLCSRLEATLHLQASDPRDKIYDILAISDSLESSIIPDYTLPIQTVLSQAAAAILRDGEAQLYLSFPLHFARCEDSRGFSIVPDRPSWVPDPTLWSKLSSQDHSGQGECWMPSIILHRTLEALPSVWKFSTSPPMASFSEDCTTLFATGRILGHVSWTSILDPSRGLHETRNLHEIYHTKVQQRGYTYEAFFDILMYPQPETHSAFDTFLRLPYPLTDETLAEYEEILTSVLQQTMYQTFYTTSSGKLGKSYHPDPDGIRAGDILVGLFGIDFPFLLRPLENKKYMMINVAYIVDHHCGKDLGLGEGLDSEDSRLEVFEIV</sequence>
<evidence type="ECO:0000259" key="1">
    <source>
        <dbReference type="Pfam" id="PF06985"/>
    </source>
</evidence>
<dbReference type="Proteomes" id="UP000651452">
    <property type="component" value="Unassembled WGS sequence"/>
</dbReference>
<dbReference type="InterPro" id="IPR052895">
    <property type="entry name" value="HetReg/Transcr_Mod"/>
</dbReference>
<comment type="caution">
    <text evidence="2">The sequence shown here is derived from an EMBL/GenBank/DDBJ whole genome shotgun (WGS) entry which is preliminary data.</text>
</comment>
<feature type="domain" description="Heterokaryon incompatibility" evidence="1">
    <location>
        <begin position="49"/>
        <end position="183"/>
    </location>
</feature>
<evidence type="ECO:0000313" key="3">
    <source>
        <dbReference type="Proteomes" id="UP000651452"/>
    </source>
</evidence>
<dbReference type="PANTHER" id="PTHR24148:SF82">
    <property type="entry name" value="HETEROKARYON INCOMPATIBILITY DOMAIN-CONTAINING PROTEIN"/>
    <property type="match status" value="1"/>
</dbReference>
<gene>
    <name evidence="2" type="ORF">EKO04_004098</name>
</gene>
<accession>A0A8H7J9F5</accession>
<protein>
    <recommendedName>
        <fullName evidence="1">Heterokaryon incompatibility domain-containing protein</fullName>
    </recommendedName>
</protein>
<dbReference type="PANTHER" id="PTHR24148">
    <property type="entry name" value="ANKYRIN REPEAT DOMAIN-CONTAINING PROTEIN 39 HOMOLOG-RELATED"/>
    <property type="match status" value="1"/>
</dbReference>
<reference evidence="2" key="2">
    <citation type="submission" date="2020-09" db="EMBL/GenBank/DDBJ databases">
        <title>Reference genome assembly for Australian Ascochyta lentis isolate Al4.</title>
        <authorList>
            <person name="Lee R.C."/>
            <person name="Farfan-Caceres L.M."/>
            <person name="Debler J.W."/>
            <person name="Williams A.H."/>
            <person name="Henares B.M."/>
        </authorList>
    </citation>
    <scope>NUCLEOTIDE SEQUENCE</scope>
    <source>
        <strain evidence="2">Al4</strain>
    </source>
</reference>
<proteinExistence type="predicted"/>
<dbReference type="AlphaFoldDB" id="A0A8H7J9F5"/>
<reference evidence="2" key="1">
    <citation type="submission" date="2018-12" db="EMBL/GenBank/DDBJ databases">
        <authorList>
            <person name="Syme R.A."/>
            <person name="Farfan-Caceres L."/>
            <person name="Lichtenzveig J."/>
        </authorList>
    </citation>
    <scope>NUCLEOTIDE SEQUENCE</scope>
    <source>
        <strain evidence="2">Al4</strain>
    </source>
</reference>
<dbReference type="InterPro" id="IPR010730">
    <property type="entry name" value="HET"/>
</dbReference>
<keyword evidence="3" id="KW-1185">Reference proteome</keyword>
<dbReference type="EMBL" id="RZGK01000007">
    <property type="protein sequence ID" value="KAF9697983.1"/>
    <property type="molecule type" value="Genomic_DNA"/>
</dbReference>
<dbReference type="Pfam" id="PF06985">
    <property type="entry name" value="HET"/>
    <property type="match status" value="1"/>
</dbReference>
<organism evidence="2 3">
    <name type="scientific">Ascochyta lentis</name>
    <dbReference type="NCBI Taxonomy" id="205686"/>
    <lineage>
        <taxon>Eukaryota</taxon>
        <taxon>Fungi</taxon>
        <taxon>Dikarya</taxon>
        <taxon>Ascomycota</taxon>
        <taxon>Pezizomycotina</taxon>
        <taxon>Dothideomycetes</taxon>
        <taxon>Pleosporomycetidae</taxon>
        <taxon>Pleosporales</taxon>
        <taxon>Pleosporineae</taxon>
        <taxon>Didymellaceae</taxon>
        <taxon>Ascochyta</taxon>
    </lineage>
</organism>